<organism evidence="4 5">
    <name type="scientific">Segnochrobactrum spirostomi</name>
    <dbReference type="NCBI Taxonomy" id="2608987"/>
    <lineage>
        <taxon>Bacteria</taxon>
        <taxon>Pseudomonadati</taxon>
        <taxon>Pseudomonadota</taxon>
        <taxon>Alphaproteobacteria</taxon>
        <taxon>Hyphomicrobiales</taxon>
        <taxon>Segnochrobactraceae</taxon>
        <taxon>Segnochrobactrum</taxon>
    </lineage>
</organism>
<evidence type="ECO:0000313" key="5">
    <source>
        <dbReference type="Proteomes" id="UP000332515"/>
    </source>
</evidence>
<sequence length="441" mass="47566">MSPPVDSIVPSEKLPSEVDVVVIGGGIIGVSTALFLARKGLTVLVCEKGRVGGEQSSRNWGWCRAMGRDFREIPLILESLRIWRGLGDMVGHDLGYRQCGILYMCETKAEMDAYGPWLEHSERYQIGSRLISPAQVQELIPGFARKIEGALYTASDGRAEPSRAAPGIARAVQALGGAVVTDCAVRTIERSGGRVSGVVTERGTVRCRAAVLAGGAWSRLFAGNLGIDLPQLRVRSSVLRTTPVEGGPETSVYGDFAFRRRMDGGYSVAHGGVSISELTPEHFTLFGAFLPAAWKERKSLRLSFGKPFFEALRTPKRWRSDEVTPFERTRVLDPAPSPRVLDEAMGRFRASHPAFANAEVAESWAGMIDVTPDAVPVISEIDTTPGFFIATGFSGHGFGIGPGAGKLMADLVAGDDPVVDPAPFRFNRFRDGSKIVLDAGF</sequence>
<evidence type="ECO:0000256" key="1">
    <source>
        <dbReference type="ARBA" id="ARBA00009410"/>
    </source>
</evidence>
<evidence type="ECO:0000256" key="2">
    <source>
        <dbReference type="ARBA" id="ARBA00023002"/>
    </source>
</evidence>
<proteinExistence type="inferred from homology"/>
<protein>
    <submittedName>
        <fullName evidence="4">FAD-binding oxidoreductase</fullName>
    </submittedName>
</protein>
<keyword evidence="2" id="KW-0560">Oxidoreductase</keyword>
<feature type="domain" description="FAD dependent oxidoreductase" evidence="3">
    <location>
        <begin position="19"/>
        <end position="411"/>
    </location>
</feature>
<dbReference type="PANTHER" id="PTHR13847">
    <property type="entry name" value="SARCOSINE DEHYDROGENASE-RELATED"/>
    <property type="match status" value="1"/>
</dbReference>
<reference evidence="4 5" key="1">
    <citation type="submission" date="2019-09" db="EMBL/GenBank/DDBJ databases">
        <title>Segnochrobactrum spirostomi gen. nov., sp. nov., isolated from the ciliate Spirostomum cf. yagiui and description of a novel family, Segnochrobactraceae fam. nov. within the order Rhizobiales of the class Alphaproteobacteria.</title>
        <authorList>
            <person name="Akter S."/>
            <person name="Shazib S.U.A."/>
            <person name="Shin M.K."/>
        </authorList>
    </citation>
    <scope>NUCLEOTIDE SEQUENCE [LARGE SCALE GENOMIC DNA]</scope>
    <source>
        <strain evidence="4 5">Sp-1</strain>
    </source>
</reference>
<dbReference type="PANTHER" id="PTHR13847:SF280">
    <property type="entry name" value="D-AMINO ACID DEHYDROGENASE"/>
    <property type="match status" value="1"/>
</dbReference>
<dbReference type="SUPFAM" id="SSF51905">
    <property type="entry name" value="FAD/NAD(P)-binding domain"/>
    <property type="match status" value="1"/>
</dbReference>
<accession>A0A6A7Y5J6</accession>
<dbReference type="GO" id="GO:0005737">
    <property type="term" value="C:cytoplasm"/>
    <property type="evidence" value="ECO:0007669"/>
    <property type="project" value="TreeGrafter"/>
</dbReference>
<dbReference type="InterPro" id="IPR006076">
    <property type="entry name" value="FAD-dep_OxRdtase"/>
</dbReference>
<dbReference type="EMBL" id="VWNA01000001">
    <property type="protein sequence ID" value="MQT12972.1"/>
    <property type="molecule type" value="Genomic_DNA"/>
</dbReference>
<dbReference type="AlphaFoldDB" id="A0A6A7Y5J6"/>
<gene>
    <name evidence="4" type="ORF">F0357_09990</name>
</gene>
<dbReference type="GO" id="GO:0005886">
    <property type="term" value="C:plasma membrane"/>
    <property type="evidence" value="ECO:0007669"/>
    <property type="project" value="TreeGrafter"/>
</dbReference>
<dbReference type="GO" id="GO:0055130">
    <property type="term" value="P:D-alanine catabolic process"/>
    <property type="evidence" value="ECO:0007669"/>
    <property type="project" value="TreeGrafter"/>
</dbReference>
<dbReference type="Gene3D" id="3.50.50.60">
    <property type="entry name" value="FAD/NAD(P)-binding domain"/>
    <property type="match status" value="3"/>
</dbReference>
<evidence type="ECO:0000313" key="4">
    <source>
        <dbReference type="EMBL" id="MQT12972.1"/>
    </source>
</evidence>
<name>A0A6A7Y5J6_9HYPH</name>
<keyword evidence="5" id="KW-1185">Reference proteome</keyword>
<dbReference type="Gene3D" id="3.30.9.10">
    <property type="entry name" value="D-Amino Acid Oxidase, subunit A, domain 2"/>
    <property type="match status" value="1"/>
</dbReference>
<dbReference type="RefSeq" id="WP_312861530.1">
    <property type="nucleotide sequence ID" value="NZ_VWNA01000001.1"/>
</dbReference>
<dbReference type="Pfam" id="PF01266">
    <property type="entry name" value="DAO"/>
    <property type="match status" value="1"/>
</dbReference>
<evidence type="ECO:0000259" key="3">
    <source>
        <dbReference type="Pfam" id="PF01266"/>
    </source>
</evidence>
<dbReference type="Proteomes" id="UP000332515">
    <property type="component" value="Unassembled WGS sequence"/>
</dbReference>
<dbReference type="InterPro" id="IPR036188">
    <property type="entry name" value="FAD/NAD-bd_sf"/>
</dbReference>
<comment type="caution">
    <text evidence="4">The sequence shown here is derived from an EMBL/GenBank/DDBJ whole genome shotgun (WGS) entry which is preliminary data.</text>
</comment>
<comment type="similarity">
    <text evidence="1">Belongs to the DadA oxidoreductase family.</text>
</comment>
<dbReference type="GO" id="GO:0008718">
    <property type="term" value="F:D-amino-acid dehydrogenase activity"/>
    <property type="evidence" value="ECO:0007669"/>
    <property type="project" value="TreeGrafter"/>
</dbReference>